<sequence>MYSSDVESGGKKKKKRTRRRGVLTYTSFQDGSEVLATRRWCLDPFDQACTVLGCSLGAEWQGPGSEGRAAPVLHNKLHYCNAREATVHSTGGKGGARGGYNEERGGVGCNNGRTTGCEYAAT</sequence>
<organism evidence="2 3">
    <name type="scientific">Testicularia cyperi</name>
    <dbReference type="NCBI Taxonomy" id="1882483"/>
    <lineage>
        <taxon>Eukaryota</taxon>
        <taxon>Fungi</taxon>
        <taxon>Dikarya</taxon>
        <taxon>Basidiomycota</taxon>
        <taxon>Ustilaginomycotina</taxon>
        <taxon>Ustilaginomycetes</taxon>
        <taxon>Ustilaginales</taxon>
        <taxon>Anthracoideaceae</taxon>
        <taxon>Testicularia</taxon>
    </lineage>
</organism>
<protein>
    <submittedName>
        <fullName evidence="2">Uncharacterized protein</fullName>
    </submittedName>
</protein>
<feature type="compositionally biased region" description="Basic residues" evidence="1">
    <location>
        <begin position="11"/>
        <end position="21"/>
    </location>
</feature>
<evidence type="ECO:0000313" key="3">
    <source>
        <dbReference type="Proteomes" id="UP000246740"/>
    </source>
</evidence>
<dbReference type="Proteomes" id="UP000246740">
    <property type="component" value="Unassembled WGS sequence"/>
</dbReference>
<dbReference type="EMBL" id="KZ819217">
    <property type="protein sequence ID" value="PWY97160.1"/>
    <property type="molecule type" value="Genomic_DNA"/>
</dbReference>
<accession>A0A317XIP1</accession>
<name>A0A317XIP1_9BASI</name>
<evidence type="ECO:0000313" key="2">
    <source>
        <dbReference type="EMBL" id="PWY97160.1"/>
    </source>
</evidence>
<dbReference type="InParanoid" id="A0A317XIP1"/>
<evidence type="ECO:0000256" key="1">
    <source>
        <dbReference type="SAM" id="MobiDB-lite"/>
    </source>
</evidence>
<proteinExistence type="predicted"/>
<reference evidence="2 3" key="1">
    <citation type="journal article" date="2018" name="Mol. Biol. Evol.">
        <title>Broad Genomic Sampling Reveals a Smut Pathogenic Ancestry of the Fungal Clade Ustilaginomycotina.</title>
        <authorList>
            <person name="Kijpornyongpan T."/>
            <person name="Mondo S.J."/>
            <person name="Barry K."/>
            <person name="Sandor L."/>
            <person name="Lee J."/>
            <person name="Lipzen A."/>
            <person name="Pangilinan J."/>
            <person name="LaButti K."/>
            <person name="Hainaut M."/>
            <person name="Henrissat B."/>
            <person name="Grigoriev I.V."/>
            <person name="Spatafora J.W."/>
            <person name="Aime M.C."/>
        </authorList>
    </citation>
    <scope>NUCLEOTIDE SEQUENCE [LARGE SCALE GENOMIC DNA]</scope>
    <source>
        <strain evidence="2 3">MCA 3645</strain>
    </source>
</reference>
<dbReference type="AlphaFoldDB" id="A0A317XIP1"/>
<gene>
    <name evidence="2" type="ORF">BCV70DRAFT_80704</name>
</gene>
<feature type="region of interest" description="Disordered" evidence="1">
    <location>
        <begin position="1"/>
        <end position="21"/>
    </location>
</feature>
<keyword evidence="3" id="KW-1185">Reference proteome</keyword>